<dbReference type="SMART" id="SM01043">
    <property type="entry name" value="BTAD"/>
    <property type="match status" value="1"/>
</dbReference>
<dbReference type="SUPFAM" id="SSF46894">
    <property type="entry name" value="C-terminal effector domain of the bipartite response regulators"/>
    <property type="match status" value="1"/>
</dbReference>
<feature type="repeat" description="TPR" evidence="5">
    <location>
        <begin position="855"/>
        <end position="888"/>
    </location>
</feature>
<keyword evidence="4" id="KW-0804">Transcription</keyword>
<organism evidence="8 9">
    <name type="scientific">Actinosynnema pretiosum</name>
    <dbReference type="NCBI Taxonomy" id="42197"/>
    <lineage>
        <taxon>Bacteria</taxon>
        <taxon>Bacillati</taxon>
        <taxon>Actinomycetota</taxon>
        <taxon>Actinomycetes</taxon>
        <taxon>Pseudonocardiales</taxon>
        <taxon>Pseudonocardiaceae</taxon>
        <taxon>Actinosynnema</taxon>
    </lineage>
</organism>
<dbReference type="GO" id="GO:0000160">
    <property type="term" value="P:phosphorelay signal transduction system"/>
    <property type="evidence" value="ECO:0007669"/>
    <property type="project" value="InterPro"/>
</dbReference>
<dbReference type="AlphaFoldDB" id="A0A290ZGW8"/>
<dbReference type="Gene3D" id="1.25.40.10">
    <property type="entry name" value="Tetratricopeptide repeat domain"/>
    <property type="match status" value="3"/>
</dbReference>
<dbReference type="SMART" id="SM00862">
    <property type="entry name" value="Trans_reg_C"/>
    <property type="match status" value="1"/>
</dbReference>
<keyword evidence="2" id="KW-0805">Transcription regulation</keyword>
<evidence type="ECO:0000256" key="4">
    <source>
        <dbReference type="ARBA" id="ARBA00023163"/>
    </source>
</evidence>
<dbReference type="SUPFAM" id="SSF52540">
    <property type="entry name" value="P-loop containing nucleoside triphosphate hydrolases"/>
    <property type="match status" value="1"/>
</dbReference>
<dbReference type="Proteomes" id="UP000218505">
    <property type="component" value="Chromosome"/>
</dbReference>
<dbReference type="Pfam" id="PF00486">
    <property type="entry name" value="Trans_reg_C"/>
    <property type="match status" value="1"/>
</dbReference>
<dbReference type="PANTHER" id="PTHR35807:SF1">
    <property type="entry name" value="TRANSCRIPTIONAL REGULATOR REDD"/>
    <property type="match status" value="1"/>
</dbReference>
<feature type="domain" description="OmpR/PhoB-type" evidence="7">
    <location>
        <begin position="25"/>
        <end position="127"/>
    </location>
</feature>
<keyword evidence="3 6" id="KW-0238">DNA-binding</keyword>
<dbReference type="PROSITE" id="PS51755">
    <property type="entry name" value="OMPR_PHOB"/>
    <property type="match status" value="1"/>
</dbReference>
<dbReference type="EMBL" id="CP023445">
    <property type="protein sequence ID" value="ATE58224.1"/>
    <property type="molecule type" value="Genomic_DNA"/>
</dbReference>
<evidence type="ECO:0000313" key="9">
    <source>
        <dbReference type="Proteomes" id="UP000218505"/>
    </source>
</evidence>
<evidence type="ECO:0000256" key="1">
    <source>
        <dbReference type="ARBA" id="ARBA00005820"/>
    </source>
</evidence>
<dbReference type="PRINTS" id="PR00364">
    <property type="entry name" value="DISEASERSIST"/>
</dbReference>
<evidence type="ECO:0000259" key="7">
    <source>
        <dbReference type="PROSITE" id="PS51755"/>
    </source>
</evidence>
<dbReference type="InterPro" id="IPR051677">
    <property type="entry name" value="AfsR-DnrI-RedD_regulator"/>
</dbReference>
<dbReference type="GO" id="GO:0006355">
    <property type="term" value="P:regulation of DNA-templated transcription"/>
    <property type="evidence" value="ECO:0007669"/>
    <property type="project" value="InterPro"/>
</dbReference>
<dbReference type="SUPFAM" id="SSF48452">
    <property type="entry name" value="TPR-like"/>
    <property type="match status" value="2"/>
</dbReference>
<evidence type="ECO:0000256" key="5">
    <source>
        <dbReference type="PROSITE-ProRule" id="PRU00339"/>
    </source>
</evidence>
<feature type="DNA-binding region" description="OmpR/PhoB-type" evidence="6">
    <location>
        <begin position="25"/>
        <end position="127"/>
    </location>
</feature>
<proteinExistence type="inferred from homology"/>
<dbReference type="InterPro" id="IPR011990">
    <property type="entry name" value="TPR-like_helical_dom_sf"/>
</dbReference>
<dbReference type="KEGG" id="apre:CNX65_17140"/>
<name>A0A290ZGW8_9PSEU</name>
<keyword evidence="9" id="KW-1185">Reference proteome</keyword>
<dbReference type="Pfam" id="PF13424">
    <property type="entry name" value="TPR_12"/>
    <property type="match status" value="1"/>
</dbReference>
<dbReference type="SMART" id="SM00028">
    <property type="entry name" value="TPR"/>
    <property type="match status" value="4"/>
</dbReference>
<evidence type="ECO:0000256" key="3">
    <source>
        <dbReference type="ARBA" id="ARBA00023125"/>
    </source>
</evidence>
<protein>
    <submittedName>
        <fullName evidence="8">Transcriptional regulator, SARP family protein</fullName>
    </submittedName>
</protein>
<accession>A0A290ZGW8</accession>
<dbReference type="InterPro" id="IPR019734">
    <property type="entry name" value="TPR_rpt"/>
</dbReference>
<dbReference type="Gene3D" id="1.10.10.10">
    <property type="entry name" value="Winged helix-like DNA-binding domain superfamily/Winged helix DNA-binding domain"/>
    <property type="match status" value="1"/>
</dbReference>
<dbReference type="InterPro" id="IPR005158">
    <property type="entry name" value="BTAD"/>
</dbReference>
<dbReference type="Pfam" id="PF03704">
    <property type="entry name" value="BTAD"/>
    <property type="match status" value="1"/>
</dbReference>
<keyword evidence="5" id="KW-0802">TPR repeat</keyword>
<dbReference type="InterPro" id="IPR001867">
    <property type="entry name" value="OmpR/PhoB-type_DNA-bd"/>
</dbReference>
<dbReference type="PANTHER" id="PTHR35807">
    <property type="entry name" value="TRANSCRIPTIONAL REGULATOR REDD-RELATED"/>
    <property type="match status" value="1"/>
</dbReference>
<dbReference type="Gene3D" id="3.40.50.300">
    <property type="entry name" value="P-loop containing nucleotide triphosphate hydrolases"/>
    <property type="match status" value="1"/>
</dbReference>
<sequence>MGHRVAAIPPRFGNRLVSGRAAAVGRSRNRGGGGVVSVELRVLGQVEVRVNGRVVPVGHARQRCVLVALVVEANRVVPVERLLERVWADRAPHRARQVVGNYVSRLRRALAGEVVIASRGGGYALEVDPDLVDLHRFRRLVARARGGEVDGLALLEEAVGLWRGEAFGGVDTPWIAAAREGLERERLAAELDRVDLALAHGGRGVSCAELAERADAHPLDERVAGQLMLALYRDGRQAEALRRFDGIRARLADEVGVDPGRRLRELHLRMLATDRALDAPAAPDVPRQLPASPVLAGRVAELALLDRALAGASGTLLVSAIGGAGGIGKTWLALAWAHRHLDEFPDGQLFVDLRGFSPSAEPVAPDVVVRGFLDALGVAPGRAPADPDARAALYRSLVAGRRVLVVLDNAATAEQVVPLLPGSPSCAVLVTCRPALASLIDRHGARHLALGVLGRADARALLAARVGAERAAAEAEAVDGLVELCGGHPLALSITARNAATRPLAEVEAELRELGLGALAHGTDPAASLPSVLSWSLRGLTDHQRTAFALLGAAPGPDTATPAAAALLDLPPVHAREVLTALVEASLLDRRPGGRYAMHDLVRGYAHVLARDLPEDVRGPALARVLDFHVHTAFAADRLLDPHRPLVRPDPPAPGADPLPLPDAETATAWLRAEHPTLLAAQRAAADLGHHHAVWHLARALDTFHRRQGRRDDALAAWRAALTAAGRLPDPSARSRAHRNLGRACARVGLHGQAAWHLERALALAVRHHDLAEQAHTHQQLAIAGGQRGEERWAVAQAERAADLYRALGQPVWEGDALNVAGWFAALLGELDVARGHCAAALALFRRHHHPDGEAAALDSLALVTHRAGDHRAAVEHYRRALALFRERGDTYEVANTLDRAGHPHVALGRCDRAREVWREAERLYREQGRAEDVERVVRQLDALGGC</sequence>
<dbReference type="InterPro" id="IPR016032">
    <property type="entry name" value="Sig_transdc_resp-reg_C-effctor"/>
</dbReference>
<dbReference type="InterPro" id="IPR036388">
    <property type="entry name" value="WH-like_DNA-bd_sf"/>
</dbReference>
<evidence type="ECO:0000313" key="8">
    <source>
        <dbReference type="EMBL" id="ATE58224.1"/>
    </source>
</evidence>
<dbReference type="PROSITE" id="PS50005">
    <property type="entry name" value="TPR"/>
    <property type="match status" value="1"/>
</dbReference>
<evidence type="ECO:0000256" key="2">
    <source>
        <dbReference type="ARBA" id="ARBA00023015"/>
    </source>
</evidence>
<dbReference type="GO" id="GO:0003677">
    <property type="term" value="F:DNA binding"/>
    <property type="evidence" value="ECO:0007669"/>
    <property type="project" value="UniProtKB-UniRule"/>
</dbReference>
<comment type="similarity">
    <text evidence="1">Belongs to the AfsR/DnrI/RedD regulatory family.</text>
</comment>
<dbReference type="CDD" id="cd15831">
    <property type="entry name" value="BTAD"/>
    <property type="match status" value="1"/>
</dbReference>
<gene>
    <name evidence="8" type="ORF">CNX65_17140</name>
</gene>
<reference evidence="8" key="1">
    <citation type="submission" date="2017-09" db="EMBL/GenBank/DDBJ databases">
        <title>Complete Genome Sequence of ansamitocin-producing Bacterium Actinosynnema pretiosum X47.</title>
        <authorList>
            <person name="Cao G."/>
            <person name="Zong G."/>
            <person name="Zhong C."/>
            <person name="Fu J."/>
        </authorList>
    </citation>
    <scope>NUCLEOTIDE SEQUENCE [LARGE SCALE GENOMIC DNA]</scope>
    <source>
        <strain evidence="8">X47</strain>
    </source>
</reference>
<dbReference type="InterPro" id="IPR027417">
    <property type="entry name" value="P-loop_NTPase"/>
</dbReference>
<evidence type="ECO:0000256" key="6">
    <source>
        <dbReference type="PROSITE-ProRule" id="PRU01091"/>
    </source>
</evidence>